<feature type="region of interest" description="Disordered" evidence="1">
    <location>
        <begin position="1"/>
        <end position="131"/>
    </location>
</feature>
<evidence type="ECO:0000313" key="2">
    <source>
        <dbReference type="EMBL" id="KAH7049338.1"/>
    </source>
</evidence>
<dbReference type="Pfam" id="PF15370">
    <property type="entry name" value="NOPCHAP1"/>
    <property type="match status" value="1"/>
</dbReference>
<keyword evidence="3" id="KW-1185">Reference proteome</keyword>
<reference evidence="2 3" key="1">
    <citation type="journal article" date="2021" name="Nat. Commun.">
        <title>Genetic determinants of endophytism in the Arabidopsis root mycobiome.</title>
        <authorList>
            <person name="Mesny F."/>
            <person name="Miyauchi S."/>
            <person name="Thiergart T."/>
            <person name="Pickel B."/>
            <person name="Atanasova L."/>
            <person name="Karlsson M."/>
            <person name="Huettel B."/>
            <person name="Barry K.W."/>
            <person name="Haridas S."/>
            <person name="Chen C."/>
            <person name="Bauer D."/>
            <person name="Andreopoulos W."/>
            <person name="Pangilinan J."/>
            <person name="LaButti K."/>
            <person name="Riley R."/>
            <person name="Lipzen A."/>
            <person name="Clum A."/>
            <person name="Drula E."/>
            <person name="Henrissat B."/>
            <person name="Kohler A."/>
            <person name="Grigoriev I.V."/>
            <person name="Martin F.M."/>
            <person name="Hacquard S."/>
        </authorList>
    </citation>
    <scope>NUCLEOTIDE SEQUENCE [LARGE SCALE GENOMIC DNA]</scope>
    <source>
        <strain evidence="2 3">MPI-SDFR-AT-0080</strain>
    </source>
</reference>
<dbReference type="InterPro" id="IPR027921">
    <property type="entry name" value="NOPCHAP1"/>
</dbReference>
<organism evidence="2 3">
    <name type="scientific">Macrophomina phaseolina</name>
    <dbReference type="NCBI Taxonomy" id="35725"/>
    <lineage>
        <taxon>Eukaryota</taxon>
        <taxon>Fungi</taxon>
        <taxon>Dikarya</taxon>
        <taxon>Ascomycota</taxon>
        <taxon>Pezizomycotina</taxon>
        <taxon>Dothideomycetes</taxon>
        <taxon>Dothideomycetes incertae sedis</taxon>
        <taxon>Botryosphaeriales</taxon>
        <taxon>Botryosphaeriaceae</taxon>
        <taxon>Macrophomina</taxon>
    </lineage>
</organism>
<dbReference type="Proteomes" id="UP000774617">
    <property type="component" value="Unassembled WGS sequence"/>
</dbReference>
<accession>A0ABQ8GCT0</accession>
<evidence type="ECO:0000256" key="1">
    <source>
        <dbReference type="SAM" id="MobiDB-lite"/>
    </source>
</evidence>
<comment type="caution">
    <text evidence="2">The sequence shown here is derived from an EMBL/GenBank/DDBJ whole genome shotgun (WGS) entry which is preliminary data.</text>
</comment>
<proteinExistence type="predicted"/>
<feature type="compositionally biased region" description="Basic and acidic residues" evidence="1">
    <location>
        <begin position="211"/>
        <end position="222"/>
    </location>
</feature>
<feature type="compositionally biased region" description="Acidic residues" evidence="1">
    <location>
        <begin position="78"/>
        <end position="94"/>
    </location>
</feature>
<gene>
    <name evidence="2" type="ORF">B0J12DRAFT_101965</name>
</gene>
<dbReference type="PANTHER" id="PTHR38489">
    <property type="entry name" value="HISTONE CHAPERONE DOMAIN-CONTAINING PROTEIN"/>
    <property type="match status" value="1"/>
</dbReference>
<dbReference type="EMBL" id="JAGTJR010000014">
    <property type="protein sequence ID" value="KAH7049338.1"/>
    <property type="molecule type" value="Genomic_DNA"/>
</dbReference>
<feature type="region of interest" description="Disordered" evidence="1">
    <location>
        <begin position="182"/>
        <end position="243"/>
    </location>
</feature>
<evidence type="ECO:0000313" key="3">
    <source>
        <dbReference type="Proteomes" id="UP000774617"/>
    </source>
</evidence>
<feature type="compositionally biased region" description="Basic and acidic residues" evidence="1">
    <location>
        <begin position="182"/>
        <end position="192"/>
    </location>
</feature>
<feature type="compositionally biased region" description="Low complexity" evidence="1">
    <location>
        <begin position="61"/>
        <end position="77"/>
    </location>
</feature>
<sequence>MSGKQQQLADGHAALAAPQSAAALPRRRSSPSISLTPDGDSAAVTSAAHNDHTMPDASHLDPGSDSESSVVSSSSEEPSSDEDEDSEDEALDDESGARMDTEEITALPLPPDPETRRKIYQRQAPPPSTLSDRLKAFLPQLAAANEELERDRATGKLAQMSLENVGDDEERYIEMNLGLGVLKERDPNRMDSDSESDDEPADAMDTDADGQQDKKTKEEDILGKLMGRKKAKAGPGIQEVPDQ</sequence>
<dbReference type="PANTHER" id="PTHR38489:SF1">
    <property type="entry name" value="HISTONE CHAPERONE DOMAIN-CONTAINING PROTEIN"/>
    <property type="match status" value="1"/>
</dbReference>
<feature type="compositionally biased region" description="Acidic residues" evidence="1">
    <location>
        <begin position="193"/>
        <end position="210"/>
    </location>
</feature>
<feature type="compositionally biased region" description="Low complexity" evidence="1">
    <location>
        <begin position="13"/>
        <end position="35"/>
    </location>
</feature>
<protein>
    <submittedName>
        <fullName evidence="2">Uncharacterized protein</fullName>
    </submittedName>
</protein>
<name>A0ABQ8GCT0_9PEZI</name>